<dbReference type="EMBL" id="LR787181">
    <property type="protein sequence ID" value="CAB3263043.1"/>
    <property type="molecule type" value="mRNA"/>
</dbReference>
<sequence>METAKIGIGFQRRRFSYFDKLIADEDIPLEELNHLEPTSDQKNAEMNIYSQPPVAGHFDMRSAGSEFETEAYLEYRRRVFEQLAEDYEKDQQTVTEEIKPIYEDENQTQLHSSHQQTAAGELTKIQSDLQASWDDSDLKSEAYFSSSQTADDNPTLFWQMDQESKPLVQDNHIAVNNAALLDGKINQNLLSNWSSFEDQIAKVQKEKSSSSEASNQLDKSDKFVFGGRTRRSSRNSFQKQKLDRELIRKKLSMPDPDEEDTSYGGEKPWQQPRFERSYSSSNQSLQICYINESCSSDESENNSSGEKSQTAKETNSSSASPTASPYFASPRGYGKGYMRQHRLSDASSPTSSLSSLSTTTNSDSTIIHHSHHDLRSGRSKHEEMELEARYQLAQAYQRAKEQAEEDRQKNKLTKNSSIVHKLLSVSLNDDINAKIKAFTLSKHDCRQMTMGQLQLILNDMHTKKQALNEGLVTLLVERDELQTQQDAKLVDIEDMKAILNSLGPETTV</sequence>
<gene>
    <name evidence="4" type="primary">LOC100187054</name>
</gene>
<feature type="domain" description="Schwannomin interacting protein 1 C-terminal" evidence="3">
    <location>
        <begin position="240"/>
        <end position="499"/>
    </location>
</feature>
<dbReference type="AlphaFoldDB" id="A0A6F9DJB3"/>
<evidence type="ECO:0000256" key="2">
    <source>
        <dbReference type="SAM" id="MobiDB-lite"/>
    </source>
</evidence>
<feature type="region of interest" description="Disordered" evidence="2">
    <location>
        <begin position="295"/>
        <end position="378"/>
    </location>
</feature>
<dbReference type="InterPro" id="IPR015649">
    <property type="entry name" value="SCHIP_1_C"/>
</dbReference>
<dbReference type="InterPro" id="IPR039045">
    <property type="entry name" value="SCHIP_1"/>
</dbReference>
<keyword evidence="1" id="KW-0175">Coiled coil</keyword>
<name>A0A6F9DJB3_9ASCI</name>
<dbReference type="PANTHER" id="PTHR13103:SF2">
    <property type="entry name" value="IQCJ-SCHIP1 READTHROUGH TRANSCRIPT PROTEIN-RELATED"/>
    <property type="match status" value="1"/>
</dbReference>
<accession>A0A6F9DJB3</accession>
<reference evidence="4" key="1">
    <citation type="submission" date="2020-04" db="EMBL/GenBank/DDBJ databases">
        <authorList>
            <person name="Neveu A P."/>
        </authorList>
    </citation>
    <scope>NUCLEOTIDE SEQUENCE</scope>
    <source>
        <tissue evidence="4">Whole embryo</tissue>
    </source>
</reference>
<feature type="compositionally biased region" description="Low complexity" evidence="2">
    <location>
        <begin position="316"/>
        <end position="330"/>
    </location>
</feature>
<dbReference type="PANTHER" id="PTHR13103">
    <property type="entry name" value="SCHWANNOMIN INTERACTING PROTEIN 1"/>
    <property type="match status" value="1"/>
</dbReference>
<organism evidence="4">
    <name type="scientific">Phallusia mammillata</name>
    <dbReference type="NCBI Taxonomy" id="59560"/>
    <lineage>
        <taxon>Eukaryota</taxon>
        <taxon>Metazoa</taxon>
        <taxon>Chordata</taxon>
        <taxon>Tunicata</taxon>
        <taxon>Ascidiacea</taxon>
        <taxon>Phlebobranchia</taxon>
        <taxon>Ascidiidae</taxon>
        <taxon>Phallusia</taxon>
    </lineage>
</organism>
<feature type="compositionally biased region" description="Low complexity" evidence="2">
    <location>
        <begin position="345"/>
        <end position="367"/>
    </location>
</feature>
<dbReference type="GO" id="GO:0035332">
    <property type="term" value="P:positive regulation of hippo signaling"/>
    <property type="evidence" value="ECO:0007669"/>
    <property type="project" value="TreeGrafter"/>
</dbReference>
<evidence type="ECO:0000313" key="4">
    <source>
        <dbReference type="EMBL" id="CAB3263043.1"/>
    </source>
</evidence>
<evidence type="ECO:0000259" key="3">
    <source>
        <dbReference type="Pfam" id="PF10148"/>
    </source>
</evidence>
<feature type="region of interest" description="Disordered" evidence="2">
    <location>
        <begin position="206"/>
        <end position="278"/>
    </location>
</feature>
<dbReference type="GO" id="GO:0030054">
    <property type="term" value="C:cell junction"/>
    <property type="evidence" value="ECO:0007669"/>
    <property type="project" value="TreeGrafter"/>
</dbReference>
<proteinExistence type="evidence at transcript level"/>
<dbReference type="GO" id="GO:0005886">
    <property type="term" value="C:plasma membrane"/>
    <property type="evidence" value="ECO:0007669"/>
    <property type="project" value="TreeGrafter"/>
</dbReference>
<dbReference type="Pfam" id="PF10148">
    <property type="entry name" value="SCHIP-1_C"/>
    <property type="match status" value="1"/>
</dbReference>
<protein>
    <submittedName>
        <fullName evidence="4">Uncharacterized protein LOC100187054</fullName>
    </submittedName>
</protein>
<evidence type="ECO:0000256" key="1">
    <source>
        <dbReference type="ARBA" id="ARBA00023054"/>
    </source>
</evidence>